<reference evidence="3 4" key="1">
    <citation type="submission" date="2017-08" db="EMBL/GenBank/DDBJ databases">
        <title>Pusillimonas indicus sp. nov., a member of the family Alcaligenaceae isolated from surface seawater.</title>
        <authorList>
            <person name="Li J."/>
        </authorList>
    </citation>
    <scope>NUCLEOTIDE SEQUENCE [LARGE SCALE GENOMIC DNA]</scope>
    <source>
        <strain evidence="3 4">L52-1-41</strain>
    </source>
</reference>
<dbReference type="Pfam" id="PF03886">
    <property type="entry name" value="ABC_trans_aux"/>
    <property type="match status" value="1"/>
</dbReference>
<dbReference type="OrthoDB" id="1494661at2"/>
<feature type="signal peptide" evidence="1">
    <location>
        <begin position="1"/>
        <end position="23"/>
    </location>
</feature>
<evidence type="ECO:0000313" key="3">
    <source>
        <dbReference type="EMBL" id="RIY39801.1"/>
    </source>
</evidence>
<proteinExistence type="predicted"/>
<keyword evidence="1" id="KW-0732">Signal</keyword>
<comment type="caution">
    <text evidence="3">The sequence shown here is derived from an EMBL/GenBank/DDBJ whole genome shotgun (WGS) entry which is preliminary data.</text>
</comment>
<evidence type="ECO:0000256" key="1">
    <source>
        <dbReference type="SAM" id="SignalP"/>
    </source>
</evidence>
<sequence length="229" mass="24074">MLLLKTGRVLLAAMMLAGLTACATDAEQYYSLQPAASGGADQTRTQDGFDYVVSVRPVQVPAQLDRSQIVLKGRSGDVSVLNASLWASPLPDELRLAVSSVLTQRLGVPDLPLSAVPDGLRVWLVNLDVQRFDSVYNAASVIDVTWRLQGQTGTTDKAPTSVCRATMSKTVGTGLAPLIDTHRESLQVLAGLIAQQISAAQAQPNGNIAPPAQVNAPGLVFQGCAQAKA</sequence>
<evidence type="ECO:0000259" key="2">
    <source>
        <dbReference type="Pfam" id="PF03886"/>
    </source>
</evidence>
<evidence type="ECO:0000313" key="4">
    <source>
        <dbReference type="Proteomes" id="UP000266206"/>
    </source>
</evidence>
<organism evidence="3 4">
    <name type="scientific">Neopusillimonas maritima</name>
    <dbReference type="NCBI Taxonomy" id="2026239"/>
    <lineage>
        <taxon>Bacteria</taxon>
        <taxon>Pseudomonadati</taxon>
        <taxon>Pseudomonadota</taxon>
        <taxon>Betaproteobacteria</taxon>
        <taxon>Burkholderiales</taxon>
        <taxon>Alcaligenaceae</taxon>
        <taxon>Neopusillimonas</taxon>
    </lineage>
</organism>
<feature type="domain" description="ABC-type transport auxiliary lipoprotein component" evidence="2">
    <location>
        <begin position="30"/>
        <end position="194"/>
    </location>
</feature>
<feature type="chain" id="PRO_5017433443" description="ABC-type transport auxiliary lipoprotein component domain-containing protein" evidence="1">
    <location>
        <begin position="24"/>
        <end position="229"/>
    </location>
</feature>
<dbReference type="RefSeq" id="WP_119516754.1">
    <property type="nucleotide sequence ID" value="NZ_NQYH01000013.1"/>
</dbReference>
<dbReference type="Proteomes" id="UP000266206">
    <property type="component" value="Unassembled WGS sequence"/>
</dbReference>
<dbReference type="Gene3D" id="3.40.50.10610">
    <property type="entry name" value="ABC-type transport auxiliary lipoprotein component"/>
    <property type="match status" value="1"/>
</dbReference>
<dbReference type="SUPFAM" id="SSF159594">
    <property type="entry name" value="XCC0632-like"/>
    <property type="match status" value="1"/>
</dbReference>
<accession>A0A3A1YQK8</accession>
<name>A0A3A1YQK8_9BURK</name>
<dbReference type="AlphaFoldDB" id="A0A3A1YQK8"/>
<protein>
    <recommendedName>
        <fullName evidence="2">ABC-type transport auxiliary lipoprotein component domain-containing protein</fullName>
    </recommendedName>
</protein>
<dbReference type="InterPro" id="IPR005586">
    <property type="entry name" value="ABC_trans_aux"/>
</dbReference>
<dbReference type="EMBL" id="NQYH01000013">
    <property type="protein sequence ID" value="RIY39801.1"/>
    <property type="molecule type" value="Genomic_DNA"/>
</dbReference>
<dbReference type="PROSITE" id="PS51257">
    <property type="entry name" value="PROKAR_LIPOPROTEIN"/>
    <property type="match status" value="1"/>
</dbReference>
<gene>
    <name evidence="3" type="ORF">CJP73_13265</name>
</gene>